<dbReference type="InterPro" id="IPR050796">
    <property type="entry name" value="SCF_F-box_component"/>
</dbReference>
<dbReference type="NCBIfam" id="TIGR01640">
    <property type="entry name" value="F_box_assoc_1"/>
    <property type="match status" value="1"/>
</dbReference>
<feature type="domain" description="F-box" evidence="1">
    <location>
        <begin position="8"/>
        <end position="43"/>
    </location>
</feature>
<reference evidence="3 4" key="1">
    <citation type="submission" date="2024-01" db="EMBL/GenBank/DDBJ databases">
        <title>The genomes of 5 underutilized Papilionoideae crops provide insights into root nodulation and disease resistanc.</title>
        <authorList>
            <person name="Jiang F."/>
        </authorList>
    </citation>
    <scope>NUCLEOTIDE SEQUENCE [LARGE SCALE GENOMIC DNA]</scope>
    <source>
        <strain evidence="3">LVBAO_FW01</strain>
        <tissue evidence="3">Leaves</tissue>
    </source>
</reference>
<dbReference type="AlphaFoldDB" id="A0AAN9PT03"/>
<dbReference type="PANTHER" id="PTHR31672">
    <property type="entry name" value="BNACNNG10540D PROTEIN"/>
    <property type="match status" value="1"/>
</dbReference>
<evidence type="ECO:0000313" key="4">
    <source>
        <dbReference type="Proteomes" id="UP001367508"/>
    </source>
</evidence>
<dbReference type="Pfam" id="PF07734">
    <property type="entry name" value="FBA_1"/>
    <property type="match status" value="1"/>
</dbReference>
<dbReference type="Proteomes" id="UP001367508">
    <property type="component" value="Unassembled WGS sequence"/>
</dbReference>
<dbReference type="Pfam" id="PF00646">
    <property type="entry name" value="F-box"/>
    <property type="match status" value="1"/>
</dbReference>
<feature type="domain" description="F-box associated beta-propeller type 1" evidence="2">
    <location>
        <begin position="99"/>
        <end position="293"/>
    </location>
</feature>
<keyword evidence="4" id="KW-1185">Reference proteome</keyword>
<evidence type="ECO:0000259" key="2">
    <source>
        <dbReference type="Pfam" id="PF07734"/>
    </source>
</evidence>
<dbReference type="EMBL" id="JAYMYQ010000010">
    <property type="protein sequence ID" value="KAK7308418.1"/>
    <property type="molecule type" value="Genomic_DNA"/>
</dbReference>
<sequence length="371" mass="43569">MACRIGEDLEAEILVRLPAKSLMRFKCVHRSWNALIRRPNFVRRHTRMRSTGERFMILVENRDRSPVHWCPCITLLSYDDNDPPQQFEYPFPNEYPSFLTRIMWHCYCDGILCLYVANDNSRRDQYIFWNPCTREVKVAYEPEPPFISSNFALQGFGVDPNTNDFKVVYIPIFQNSNWAVPVLSVKVYNLSTDSWTVLDFHAIPPGTYITHFGRSQKCNTLVDGVYHWLISNDGDILCFDFRNDQFSKLKAPVLFRPSLDYIAEVNGSIAYIAEYYDYNNRFRLDIWVMDQHIWSKKYSIGPLHRPVYNYGIWKDGIPVLGGRHRQPLNPNAHPIRQFQFNTNLYARIRSVDGYAHLPIHSYKETIAPLSF</sequence>
<proteinExistence type="predicted"/>
<accession>A0AAN9PT03</accession>
<comment type="caution">
    <text evidence="3">The sequence shown here is derived from an EMBL/GenBank/DDBJ whole genome shotgun (WGS) entry which is preliminary data.</text>
</comment>
<evidence type="ECO:0000313" key="3">
    <source>
        <dbReference type="EMBL" id="KAK7308418.1"/>
    </source>
</evidence>
<dbReference type="InterPro" id="IPR036047">
    <property type="entry name" value="F-box-like_dom_sf"/>
</dbReference>
<dbReference type="InterPro" id="IPR001810">
    <property type="entry name" value="F-box_dom"/>
</dbReference>
<dbReference type="InterPro" id="IPR006527">
    <property type="entry name" value="F-box-assoc_dom_typ1"/>
</dbReference>
<evidence type="ECO:0008006" key="5">
    <source>
        <dbReference type="Google" id="ProtNLM"/>
    </source>
</evidence>
<protein>
    <recommendedName>
        <fullName evidence="5">F-box domain-containing protein</fullName>
    </recommendedName>
</protein>
<name>A0AAN9PT03_CANGL</name>
<dbReference type="InterPro" id="IPR017451">
    <property type="entry name" value="F-box-assoc_interact_dom"/>
</dbReference>
<gene>
    <name evidence="3" type="ORF">VNO77_42023</name>
</gene>
<dbReference type="SUPFAM" id="SSF81383">
    <property type="entry name" value="F-box domain"/>
    <property type="match status" value="1"/>
</dbReference>
<dbReference type="SUPFAM" id="SSF50965">
    <property type="entry name" value="Galactose oxidase, central domain"/>
    <property type="match status" value="1"/>
</dbReference>
<evidence type="ECO:0000259" key="1">
    <source>
        <dbReference type="Pfam" id="PF00646"/>
    </source>
</evidence>
<organism evidence="3 4">
    <name type="scientific">Canavalia gladiata</name>
    <name type="common">Sword bean</name>
    <name type="synonym">Dolichos gladiatus</name>
    <dbReference type="NCBI Taxonomy" id="3824"/>
    <lineage>
        <taxon>Eukaryota</taxon>
        <taxon>Viridiplantae</taxon>
        <taxon>Streptophyta</taxon>
        <taxon>Embryophyta</taxon>
        <taxon>Tracheophyta</taxon>
        <taxon>Spermatophyta</taxon>
        <taxon>Magnoliopsida</taxon>
        <taxon>eudicotyledons</taxon>
        <taxon>Gunneridae</taxon>
        <taxon>Pentapetalae</taxon>
        <taxon>rosids</taxon>
        <taxon>fabids</taxon>
        <taxon>Fabales</taxon>
        <taxon>Fabaceae</taxon>
        <taxon>Papilionoideae</taxon>
        <taxon>50 kb inversion clade</taxon>
        <taxon>NPAAA clade</taxon>
        <taxon>indigoferoid/millettioid clade</taxon>
        <taxon>Phaseoleae</taxon>
        <taxon>Canavalia</taxon>
    </lineage>
</organism>
<dbReference type="CDD" id="cd22157">
    <property type="entry name" value="F-box_AtFBW1-like"/>
    <property type="match status" value="1"/>
</dbReference>
<dbReference type="PANTHER" id="PTHR31672:SF13">
    <property type="entry name" value="F-BOX PROTEIN CPR30-LIKE"/>
    <property type="match status" value="1"/>
</dbReference>
<dbReference type="InterPro" id="IPR011043">
    <property type="entry name" value="Gal_Oxase/kelch_b-propeller"/>
</dbReference>